<dbReference type="VEuPathDB" id="FungiDB:RhiirA1_462824"/>
<feature type="repeat" description="WD" evidence="7">
    <location>
        <begin position="345"/>
        <end position="373"/>
    </location>
</feature>
<dbReference type="SMART" id="SM00320">
    <property type="entry name" value="WD40"/>
    <property type="match status" value="10"/>
</dbReference>
<keyword evidence="2" id="KW-0963">Cytoplasm</keyword>
<dbReference type="SUPFAM" id="SSF50978">
    <property type="entry name" value="WD40 repeat-like"/>
    <property type="match status" value="3"/>
</dbReference>
<evidence type="ECO:0000313" key="9">
    <source>
        <dbReference type="Proteomes" id="UP000233469"/>
    </source>
</evidence>
<name>A0A2N1MSY7_9GLOM</name>
<dbReference type="PROSITE" id="PS50294">
    <property type="entry name" value="WD_REPEATS_REGION"/>
    <property type="match status" value="1"/>
</dbReference>
<evidence type="ECO:0000256" key="6">
    <source>
        <dbReference type="ARBA" id="ARBA00038255"/>
    </source>
</evidence>
<dbReference type="Proteomes" id="UP000233469">
    <property type="component" value="Unassembled WGS sequence"/>
</dbReference>
<proteinExistence type="inferred from homology"/>
<accession>A0A2N1MSY7</accession>
<dbReference type="PANTHER" id="PTHR14344:SF3">
    <property type="entry name" value="WD REPEAT-CONTAINING PROTEIN 6"/>
    <property type="match status" value="1"/>
</dbReference>
<dbReference type="GO" id="GO:0005737">
    <property type="term" value="C:cytoplasm"/>
    <property type="evidence" value="ECO:0007669"/>
    <property type="project" value="UniProtKB-SubCell"/>
</dbReference>
<reference evidence="8 9" key="1">
    <citation type="submission" date="2016-04" db="EMBL/GenBank/DDBJ databases">
        <title>Genome analyses suggest a sexual origin of heterokaryosis in a supposedly ancient asexual fungus.</title>
        <authorList>
            <person name="Ropars J."/>
            <person name="Sedzielewska K."/>
            <person name="Noel J."/>
            <person name="Charron P."/>
            <person name="Farinelli L."/>
            <person name="Marton T."/>
            <person name="Kruger M."/>
            <person name="Pelin A."/>
            <person name="Brachmann A."/>
            <person name="Corradi N."/>
        </authorList>
    </citation>
    <scope>NUCLEOTIDE SEQUENCE [LARGE SCALE GENOMIC DNA]</scope>
    <source>
        <strain evidence="8 9">C2</strain>
    </source>
</reference>
<dbReference type="Pfam" id="PF00400">
    <property type="entry name" value="WD40"/>
    <property type="match status" value="3"/>
</dbReference>
<dbReference type="InterPro" id="IPR015943">
    <property type="entry name" value="WD40/YVTN_repeat-like_dom_sf"/>
</dbReference>
<reference evidence="8 9" key="2">
    <citation type="submission" date="2017-10" db="EMBL/GenBank/DDBJ databases">
        <title>Extensive intraspecific genome diversity in a model arbuscular mycorrhizal fungus.</title>
        <authorList>
            <person name="Chen E.C.H."/>
            <person name="Morin E."/>
            <person name="Baudet D."/>
            <person name="Noel J."/>
            <person name="Ndikumana S."/>
            <person name="Charron P."/>
            <person name="St-Onge C."/>
            <person name="Giorgi J."/>
            <person name="Grigoriev I.V."/>
            <person name="Roux C."/>
            <person name="Martin F.M."/>
            <person name="Corradi N."/>
        </authorList>
    </citation>
    <scope>NUCLEOTIDE SEQUENCE [LARGE SCALE GENOMIC DNA]</scope>
    <source>
        <strain evidence="8 9">C2</strain>
    </source>
</reference>
<dbReference type="PANTHER" id="PTHR14344">
    <property type="entry name" value="WD REPEAT PROTEIN"/>
    <property type="match status" value="1"/>
</dbReference>
<dbReference type="PROSITE" id="PS50082">
    <property type="entry name" value="WD_REPEATS_2"/>
    <property type="match status" value="2"/>
</dbReference>
<dbReference type="SUPFAM" id="SSF101898">
    <property type="entry name" value="NHL repeat"/>
    <property type="match status" value="1"/>
</dbReference>
<evidence type="ECO:0000256" key="5">
    <source>
        <dbReference type="ARBA" id="ARBA00022737"/>
    </source>
</evidence>
<dbReference type="GO" id="GO:0030488">
    <property type="term" value="P:tRNA methylation"/>
    <property type="evidence" value="ECO:0007669"/>
    <property type="project" value="TreeGrafter"/>
</dbReference>
<protein>
    <submittedName>
        <fullName evidence="8">WD40 repeat-like protein</fullName>
    </submittedName>
</protein>
<keyword evidence="4" id="KW-0819">tRNA processing</keyword>
<comment type="caution">
    <text evidence="8">The sequence shown here is derived from an EMBL/GenBank/DDBJ whole genome shotgun (WGS) entry which is preliminary data.</text>
</comment>
<keyword evidence="3 7" id="KW-0853">WD repeat</keyword>
<keyword evidence="5" id="KW-0677">Repeat</keyword>
<dbReference type="VEuPathDB" id="FungiDB:FUN_006715"/>
<dbReference type="Gene3D" id="2.130.10.10">
    <property type="entry name" value="YVTN repeat-like/Quinoprotein amine dehydrogenase"/>
    <property type="match status" value="5"/>
</dbReference>
<dbReference type="VEuPathDB" id="FungiDB:RhiirFUN_010640"/>
<evidence type="ECO:0000313" key="8">
    <source>
        <dbReference type="EMBL" id="PKK64718.1"/>
    </source>
</evidence>
<organism evidence="8 9">
    <name type="scientific">Rhizophagus irregularis</name>
    <dbReference type="NCBI Taxonomy" id="588596"/>
    <lineage>
        <taxon>Eukaryota</taxon>
        <taxon>Fungi</taxon>
        <taxon>Fungi incertae sedis</taxon>
        <taxon>Mucoromycota</taxon>
        <taxon>Glomeromycotina</taxon>
        <taxon>Glomeromycetes</taxon>
        <taxon>Glomerales</taxon>
        <taxon>Glomeraceae</taxon>
        <taxon>Rhizophagus</taxon>
    </lineage>
</organism>
<dbReference type="VEuPathDB" id="FungiDB:RhiirFUN_010639"/>
<dbReference type="InterPro" id="IPR036322">
    <property type="entry name" value="WD40_repeat_dom_sf"/>
</dbReference>
<comment type="similarity">
    <text evidence="6">Belongs to the WD repeat WDR6 family.</text>
</comment>
<evidence type="ECO:0000256" key="2">
    <source>
        <dbReference type="ARBA" id="ARBA00022490"/>
    </source>
</evidence>
<dbReference type="InterPro" id="IPR051973">
    <property type="entry name" value="tRNA_Anticodon_Mtase-Reg"/>
</dbReference>
<evidence type="ECO:0000256" key="7">
    <source>
        <dbReference type="PROSITE-ProRule" id="PRU00221"/>
    </source>
</evidence>
<feature type="repeat" description="WD" evidence="7">
    <location>
        <begin position="243"/>
        <end position="284"/>
    </location>
</feature>
<dbReference type="InterPro" id="IPR001680">
    <property type="entry name" value="WD40_rpt"/>
</dbReference>
<dbReference type="VEuPathDB" id="FungiDB:FUN_006714"/>
<comment type="subcellular location">
    <subcellularLocation>
        <location evidence="1">Cytoplasm</location>
    </subcellularLocation>
</comment>
<evidence type="ECO:0000256" key="4">
    <source>
        <dbReference type="ARBA" id="ARBA00022694"/>
    </source>
</evidence>
<sequence>MDTQKFQKLFYAGPITSLCFHNDIILLSGQGPYFKVFYVPTGNLLYSHPIMEYWRIYRIVPVKFVKKEEITVEENKNNKTYYNSIIKEQRLLAIYGSKTIQIVNISIDYYKDKLELPRVSITLGSRLSPLRDWVHDVKWLYGYINNSTSTSTNSVDFVGSSITNPAELAIAFAHNFVEIYNIQNKTCVYSIQCEERCILYSARFFGDTLNELILASGTVFNQVHLWDVMKKNEFGDGVVFKKLIGHEGVIFGVNFSDDGKIISSVSDDRTIRVWKTDRNEKSNPLIFYGHMARVWDCQILDNYLISISEDSTCRVWQNSIDLNVDDEASDVNCLACWEGHVGKSVWSLAIDPSRKIVATGGGDSEIRLWSLSSVTNNKIGMQFFFSEHSDKDLIKIELPPVDSYAHLEGNTREHIRNFVQVDYSTVVIATNYGHLLRYSYVTKEWLSLYNSKELRNYTMMKVSNCGRVVCCGSINGKVFVISVNQEFQTIEKNLHQYKVFELFLEETEDPNILHVVSHAIHNEIYLLKLDLNDSEPRFEMLCKLSVPPQFQLMSLAFCPSYRLLICGSRESGLAIYNLNSPILSNTENSIKELSPIIYLKKTHGRQAVTSVAFRIDKLKSNEEEVLMIYTSGRDGGYIKYRLRGLSILNLKTNYSESTEKDPIIIEINKTKHCDDDLYEDTKDYNIDSDNSAKELQKKELVDGLILEQVYKVKITKGWLERVVFVEDELILLGFFRKRFFVYNEDKKYEMFSVACGGAHRMWHFKAKDKRMDKASFMFIRKENVYIYSRESSAINEGFNECNLQGNFHGRECRIVNYLSYPLDLDLGNNDQKPIMFATGAEDSILRLFQYFPDKQEKNLVSLCSIKKHTSVIKSVEWSYGTELLLFSSGANEELRCWKIEVSLACNQPDAGSSAYPSVGVNCLEWSLCPAVSEIPETRIMDTSVCLINSFKGLHFIAAVYSDSVLRVWLFDEKKRKFFLIGDAKFHTRCILQVRHLVISAGENSKDGIILFTSATDGRIAIWDVSRPIYSYLDLYDKSNEAIDSLDLGEPVYYYQAHQSGINCLAIHPMSYYNSLYMIVAGGDDNAISIAYFEILWDTFRKEDDYNKIQLIIRPKYREIVKIEAAHGSSIQGIHVLNDTKILSTALDQRLNLWEIDFYSRDKIDKIDEVKYFVDKCDEVKYSKDEFDKRNEVKYSKDEIDKRNEEKYSKNEFNKRDEVKYSKDELDKRNEVEYFKDELDKRNEVKYFKDELDKRNEVKNEFDKRNEFKLIKSEFVDVCDPNI</sequence>
<gene>
    <name evidence="8" type="ORF">RhiirC2_854109</name>
</gene>
<evidence type="ECO:0000256" key="3">
    <source>
        <dbReference type="ARBA" id="ARBA00022574"/>
    </source>
</evidence>
<dbReference type="EMBL" id="LLXL01001389">
    <property type="protein sequence ID" value="PKK64718.1"/>
    <property type="molecule type" value="Genomic_DNA"/>
</dbReference>
<evidence type="ECO:0000256" key="1">
    <source>
        <dbReference type="ARBA" id="ARBA00004496"/>
    </source>
</evidence>